<evidence type="ECO:0000313" key="11">
    <source>
        <dbReference type="EMBL" id="KAA8902365.1"/>
    </source>
</evidence>
<keyword evidence="4 10" id="KW-0479">Metal-binding</keyword>
<name>A0A642UNS3_DIURU</name>
<dbReference type="EMBL" id="SWFT01000090">
    <property type="protein sequence ID" value="KAA8902365.1"/>
    <property type="molecule type" value="Genomic_DNA"/>
</dbReference>
<evidence type="ECO:0000256" key="9">
    <source>
        <dbReference type="ARBA" id="ARBA00023239"/>
    </source>
</evidence>
<proteinExistence type="inferred from homology"/>
<gene>
    <name evidence="11" type="ORF">DIURU_002819</name>
</gene>
<keyword evidence="5 10" id="KW-0999">Mitochondrion inner membrane</keyword>
<comment type="subcellular location">
    <subcellularLocation>
        <location evidence="1 10">Mitochondrion inner membrane</location>
    </subcellularLocation>
</comment>
<evidence type="ECO:0000256" key="7">
    <source>
        <dbReference type="ARBA" id="ARBA00023128"/>
    </source>
</evidence>
<protein>
    <recommendedName>
        <fullName evidence="10">Holocytochrome c-type synthase</fullName>
        <ecNumber evidence="10">4.4.1.17</ecNumber>
    </recommendedName>
</protein>
<comment type="function">
    <text evidence="10">Lyase that catalyzes the covalent linking of the heme group to the cytochrome C apoprotein to produce the mature functional cytochrome.</text>
</comment>
<evidence type="ECO:0000256" key="1">
    <source>
        <dbReference type="ARBA" id="ARBA00004273"/>
    </source>
</evidence>
<dbReference type="GO" id="GO:0004408">
    <property type="term" value="F:holocytochrome-c synthase activity"/>
    <property type="evidence" value="ECO:0007669"/>
    <property type="project" value="UniProtKB-EC"/>
</dbReference>
<dbReference type="Pfam" id="PF01265">
    <property type="entry name" value="Cyto_heme_lyase"/>
    <property type="match status" value="1"/>
</dbReference>
<dbReference type="GO" id="GO:0046872">
    <property type="term" value="F:metal ion binding"/>
    <property type="evidence" value="ECO:0007669"/>
    <property type="project" value="UniProtKB-KW"/>
</dbReference>
<accession>A0A642UNS3</accession>
<evidence type="ECO:0000256" key="2">
    <source>
        <dbReference type="ARBA" id="ARBA00007255"/>
    </source>
</evidence>
<evidence type="ECO:0000313" key="12">
    <source>
        <dbReference type="Proteomes" id="UP000449547"/>
    </source>
</evidence>
<keyword evidence="7 10" id="KW-0496">Mitochondrion</keyword>
<dbReference type="RefSeq" id="XP_034012350.1">
    <property type="nucleotide sequence ID" value="XM_034155512.1"/>
</dbReference>
<dbReference type="VEuPathDB" id="FungiDB:DIURU_002819"/>
<dbReference type="AlphaFoldDB" id="A0A642UNS3"/>
<comment type="catalytic activity">
    <reaction evidence="10">
        <text>holo-[cytochrome c] = apo-[cytochrome c] + heme b</text>
        <dbReference type="Rhea" id="RHEA:22648"/>
        <dbReference type="Rhea" id="RHEA-COMP:10725"/>
        <dbReference type="Rhea" id="RHEA-COMP:10726"/>
        <dbReference type="ChEBI" id="CHEBI:29950"/>
        <dbReference type="ChEBI" id="CHEBI:60344"/>
        <dbReference type="ChEBI" id="CHEBI:83739"/>
        <dbReference type="EC" id="4.4.1.17"/>
    </reaction>
</comment>
<dbReference type="InterPro" id="IPR000511">
    <property type="entry name" value="Holocyt_c/c1_synthase"/>
</dbReference>
<keyword evidence="3 10" id="KW-0349">Heme</keyword>
<evidence type="ECO:0000256" key="8">
    <source>
        <dbReference type="ARBA" id="ARBA00023136"/>
    </source>
</evidence>
<reference evidence="11 12" key="1">
    <citation type="submission" date="2019-07" db="EMBL/GenBank/DDBJ databases">
        <title>Genome assembly of two rare yeast pathogens: Diutina rugosa and Trichomonascus ciferrii.</title>
        <authorList>
            <person name="Mixao V."/>
            <person name="Saus E."/>
            <person name="Hansen A."/>
            <person name="Lass-Flor C."/>
            <person name="Gabaldon T."/>
        </authorList>
    </citation>
    <scope>NUCLEOTIDE SEQUENCE [LARGE SCALE GENOMIC DNA]</scope>
    <source>
        <strain evidence="11 12">CBS 613</strain>
    </source>
</reference>
<evidence type="ECO:0000256" key="3">
    <source>
        <dbReference type="ARBA" id="ARBA00022617"/>
    </source>
</evidence>
<evidence type="ECO:0000256" key="6">
    <source>
        <dbReference type="ARBA" id="ARBA00023004"/>
    </source>
</evidence>
<dbReference type="PANTHER" id="PTHR12743:SF0">
    <property type="entry name" value="HOLOCYTOCHROME C-TYPE SYNTHASE"/>
    <property type="match status" value="1"/>
</dbReference>
<keyword evidence="8 10" id="KW-0472">Membrane</keyword>
<dbReference type="GO" id="GO:0005743">
    <property type="term" value="C:mitochondrial inner membrane"/>
    <property type="evidence" value="ECO:0007669"/>
    <property type="project" value="UniProtKB-SubCell"/>
</dbReference>
<dbReference type="OrthoDB" id="4243at2759"/>
<evidence type="ECO:0000256" key="5">
    <source>
        <dbReference type="ARBA" id="ARBA00022792"/>
    </source>
</evidence>
<dbReference type="PANTHER" id="PTHR12743">
    <property type="entry name" value="CYTOCHROME C1 HEME LYASE"/>
    <property type="match status" value="1"/>
</dbReference>
<evidence type="ECO:0000256" key="10">
    <source>
        <dbReference type="RuleBase" id="RU363130"/>
    </source>
</evidence>
<dbReference type="PROSITE" id="PS00822">
    <property type="entry name" value="CYTO_HEME_LYASE_2"/>
    <property type="match status" value="1"/>
</dbReference>
<dbReference type="GeneID" id="54781470"/>
<evidence type="ECO:0000256" key="4">
    <source>
        <dbReference type="ARBA" id="ARBA00022723"/>
    </source>
</evidence>
<comment type="caution">
    <text evidence="11">The sequence shown here is derived from an EMBL/GenBank/DDBJ whole genome shotgun (WGS) entry which is preliminary data.</text>
</comment>
<sequence>MSANCPIDHSAASQCPVDHPPVKEEPKCPVDHATRAAWVSSVQVEIPEAVEIPSEGCDSTKIDNLIGDVTKSNVALPTDREISSIPRTSSGTNWVYPSQKQFYEAMQRKNWNPNADDMKTVVPIHNVVNERTWNHIMMWEKANIENANKKCGGITLTSFKGDSKKLTPRAWFRSTFLGLPKPFDRHDWRINRCGVEVDYVIDFYGNATASGVELDVRPKLNSWEGIKLRLSHALGLD</sequence>
<keyword evidence="12" id="KW-1185">Reference proteome</keyword>
<dbReference type="EC" id="4.4.1.17" evidence="10"/>
<keyword evidence="6 10" id="KW-0408">Iron</keyword>
<comment type="similarity">
    <text evidence="2 10">Belongs to the cytochrome c-type heme lyase family.</text>
</comment>
<dbReference type="OMA" id="SCPVDHK"/>
<organism evidence="11 12">
    <name type="scientific">Diutina rugosa</name>
    <name type="common">Yeast</name>
    <name type="synonym">Candida rugosa</name>
    <dbReference type="NCBI Taxonomy" id="5481"/>
    <lineage>
        <taxon>Eukaryota</taxon>
        <taxon>Fungi</taxon>
        <taxon>Dikarya</taxon>
        <taxon>Ascomycota</taxon>
        <taxon>Saccharomycotina</taxon>
        <taxon>Pichiomycetes</taxon>
        <taxon>Debaryomycetaceae</taxon>
        <taxon>Diutina</taxon>
    </lineage>
</organism>
<keyword evidence="9 10" id="KW-0456">Lyase</keyword>
<dbReference type="Proteomes" id="UP000449547">
    <property type="component" value="Unassembled WGS sequence"/>
</dbReference>
<dbReference type="PROSITE" id="PS00821">
    <property type="entry name" value="CYTO_HEME_LYASE_1"/>
    <property type="match status" value="1"/>
</dbReference>